<dbReference type="InterPro" id="IPR050683">
    <property type="entry name" value="Bact_Polysacc_Export_ATP-bd"/>
</dbReference>
<reference evidence="6 7" key="1">
    <citation type="submission" date="2019-08" db="EMBL/GenBank/DDBJ databases">
        <title>Pedobacter sp. nov., isolated from Han river, South Korea.</title>
        <authorList>
            <person name="Lee D.-H."/>
            <person name="Kim Y.-S."/>
            <person name="Hwang E.-M."/>
            <person name="Le Tran T.C."/>
            <person name="Cha C.-J."/>
        </authorList>
    </citation>
    <scope>NUCLEOTIDE SEQUENCE [LARGE SCALE GENOMIC DNA]</scope>
    <source>
        <strain evidence="6 7">CJ43</strain>
    </source>
</reference>
<accession>A0A5C0VDZ5</accession>
<organism evidence="6 7">
    <name type="scientific">Pedobacter aquae</name>
    <dbReference type="NCBI Taxonomy" id="2605747"/>
    <lineage>
        <taxon>Bacteria</taxon>
        <taxon>Pseudomonadati</taxon>
        <taxon>Bacteroidota</taxon>
        <taxon>Sphingobacteriia</taxon>
        <taxon>Sphingobacteriales</taxon>
        <taxon>Sphingobacteriaceae</taxon>
        <taxon>Pedobacter</taxon>
    </lineage>
</organism>
<comment type="similarity">
    <text evidence="1">Belongs to the ABC transporter superfamily.</text>
</comment>
<dbReference type="InterPro" id="IPR015860">
    <property type="entry name" value="ABC_transpr_TagH-like"/>
</dbReference>
<keyword evidence="7" id="KW-1185">Reference proteome</keyword>
<evidence type="ECO:0000313" key="6">
    <source>
        <dbReference type="EMBL" id="QEK50337.1"/>
    </source>
</evidence>
<dbReference type="KEGG" id="pej:FYC62_00630"/>
<dbReference type="SUPFAM" id="SSF52540">
    <property type="entry name" value="P-loop containing nucleoside triphosphate hydrolases"/>
    <property type="match status" value="1"/>
</dbReference>
<dbReference type="PROSITE" id="PS50893">
    <property type="entry name" value="ABC_TRANSPORTER_2"/>
    <property type="match status" value="1"/>
</dbReference>
<evidence type="ECO:0000256" key="2">
    <source>
        <dbReference type="ARBA" id="ARBA00022448"/>
    </source>
</evidence>
<proteinExistence type="inferred from homology"/>
<dbReference type="GO" id="GO:0140359">
    <property type="term" value="F:ABC-type transporter activity"/>
    <property type="evidence" value="ECO:0007669"/>
    <property type="project" value="InterPro"/>
</dbReference>
<keyword evidence="2" id="KW-0813">Transport</keyword>
<feature type="domain" description="ABC transporter" evidence="5">
    <location>
        <begin position="43"/>
        <end position="268"/>
    </location>
</feature>
<protein>
    <submittedName>
        <fullName evidence="6">ABC transporter ATP-binding protein</fullName>
    </submittedName>
</protein>
<dbReference type="InterPro" id="IPR029439">
    <property type="entry name" value="Wzt_C"/>
</dbReference>
<dbReference type="GO" id="GO:0016887">
    <property type="term" value="F:ATP hydrolysis activity"/>
    <property type="evidence" value="ECO:0007669"/>
    <property type="project" value="InterPro"/>
</dbReference>
<dbReference type="InterPro" id="IPR027417">
    <property type="entry name" value="P-loop_NTPase"/>
</dbReference>
<dbReference type="InterPro" id="IPR003439">
    <property type="entry name" value="ABC_transporter-like_ATP-bd"/>
</dbReference>
<dbReference type="Pfam" id="PF14524">
    <property type="entry name" value="Wzt_C"/>
    <property type="match status" value="1"/>
</dbReference>
<evidence type="ECO:0000256" key="4">
    <source>
        <dbReference type="ARBA" id="ARBA00022840"/>
    </source>
</evidence>
<dbReference type="PANTHER" id="PTHR46743">
    <property type="entry name" value="TEICHOIC ACIDS EXPORT ATP-BINDING PROTEIN TAGH"/>
    <property type="match status" value="1"/>
</dbReference>
<dbReference type="GO" id="GO:0016020">
    <property type="term" value="C:membrane"/>
    <property type="evidence" value="ECO:0007669"/>
    <property type="project" value="InterPro"/>
</dbReference>
<evidence type="ECO:0000256" key="3">
    <source>
        <dbReference type="ARBA" id="ARBA00022741"/>
    </source>
</evidence>
<dbReference type="SMART" id="SM00382">
    <property type="entry name" value="AAA"/>
    <property type="match status" value="1"/>
</dbReference>
<sequence length="420" mass="47333">MGVAIKVENLSKQYRLGKIGTGSIAHDLNKWWHTVRGKENPYLKIGETNDRSTKGNSDYVWSLKDINFEIEQGDAVGIIGRNGAGKSTLLKILSRVTGPTTGSVKVKGRIASLLEVGTGFHPELSGRENIFLNGAILGMRKYEIQSQFDEIVDFAGVERYIDTPVKRYSSGMYVRLAFAVAAHLESEILIVDEVLAVGDAEFQKKCLGKMNDVNKGEGRTVLFVSHNMAAVNTLTSNCIYLKNGILKSIDKTPKVISQYQNDGQNDNLEYLNERKDKTCIDRVFLKTTHLNNNQNINNNLEINISINIVEPLQRPAISYQIMDMNDLPLIHNLITFQDAKFGTQPGKTILTNVIKELKLYPGLYSLTLHFAESATKQKLETITNVCQFQVFQDSELRDYYWQEGSAKFIQQNDWQIKIEN</sequence>
<dbReference type="GO" id="GO:0005524">
    <property type="term" value="F:ATP binding"/>
    <property type="evidence" value="ECO:0007669"/>
    <property type="project" value="UniProtKB-KW"/>
</dbReference>
<dbReference type="CDD" id="cd03220">
    <property type="entry name" value="ABC_KpsT_Wzt"/>
    <property type="match status" value="1"/>
</dbReference>
<name>A0A5C0VDZ5_9SPHI</name>
<dbReference type="Pfam" id="PF00005">
    <property type="entry name" value="ABC_tran"/>
    <property type="match status" value="1"/>
</dbReference>
<evidence type="ECO:0000256" key="1">
    <source>
        <dbReference type="ARBA" id="ARBA00005417"/>
    </source>
</evidence>
<evidence type="ECO:0000259" key="5">
    <source>
        <dbReference type="PROSITE" id="PS50893"/>
    </source>
</evidence>
<keyword evidence="3" id="KW-0547">Nucleotide-binding</keyword>
<keyword evidence="4 6" id="KW-0067">ATP-binding</keyword>
<dbReference type="PANTHER" id="PTHR46743:SF2">
    <property type="entry name" value="TEICHOIC ACIDS EXPORT ATP-BINDING PROTEIN TAGH"/>
    <property type="match status" value="1"/>
</dbReference>
<dbReference type="AlphaFoldDB" id="A0A5C0VDZ5"/>
<dbReference type="Proteomes" id="UP000323653">
    <property type="component" value="Chromosome"/>
</dbReference>
<evidence type="ECO:0000313" key="7">
    <source>
        <dbReference type="Proteomes" id="UP000323653"/>
    </source>
</evidence>
<dbReference type="EMBL" id="CP043329">
    <property type="protein sequence ID" value="QEK50337.1"/>
    <property type="molecule type" value="Genomic_DNA"/>
</dbReference>
<dbReference type="RefSeq" id="WP_149073543.1">
    <property type="nucleotide sequence ID" value="NZ_CP043329.1"/>
</dbReference>
<gene>
    <name evidence="6" type="ORF">FYC62_00630</name>
</gene>
<dbReference type="Gene3D" id="3.40.50.300">
    <property type="entry name" value="P-loop containing nucleotide triphosphate hydrolases"/>
    <property type="match status" value="1"/>
</dbReference>
<dbReference type="Gene3D" id="2.70.50.60">
    <property type="entry name" value="abc- transporter (atp binding component) like domain"/>
    <property type="match status" value="1"/>
</dbReference>
<dbReference type="InterPro" id="IPR003593">
    <property type="entry name" value="AAA+_ATPase"/>
</dbReference>